<dbReference type="InterPro" id="IPR021765">
    <property type="entry name" value="UstYa-like"/>
</dbReference>
<proteinExistence type="inferred from homology"/>
<dbReference type="GO" id="GO:0016747">
    <property type="term" value="F:acyltransferase activity, transferring groups other than amino-acyl groups"/>
    <property type="evidence" value="ECO:0007669"/>
    <property type="project" value="InterPro"/>
</dbReference>
<comment type="caution">
    <text evidence="5">The sequence shown here is derived from an EMBL/GenBank/DDBJ whole genome shotgun (WGS) entry which is preliminary data.</text>
</comment>
<dbReference type="Pfam" id="PF13508">
    <property type="entry name" value="Acetyltransf_7"/>
    <property type="match status" value="1"/>
</dbReference>
<dbReference type="PANTHER" id="PTHR33365:SF11">
    <property type="entry name" value="TAT PATHWAY SIGNAL SEQUENCE"/>
    <property type="match status" value="1"/>
</dbReference>
<evidence type="ECO:0000313" key="6">
    <source>
        <dbReference type="Proteomes" id="UP000298030"/>
    </source>
</evidence>
<dbReference type="GO" id="GO:0043386">
    <property type="term" value="P:mycotoxin biosynthetic process"/>
    <property type="evidence" value="ECO:0007669"/>
    <property type="project" value="InterPro"/>
</dbReference>
<dbReference type="AlphaFoldDB" id="A0A4Y7TDU2"/>
<evidence type="ECO:0000256" key="1">
    <source>
        <dbReference type="ARBA" id="ARBA00004685"/>
    </source>
</evidence>
<protein>
    <recommendedName>
        <fullName evidence="4">N-acetyltransferase domain-containing protein</fullName>
    </recommendedName>
</protein>
<organism evidence="5 6">
    <name type="scientific">Coprinellus micaceus</name>
    <name type="common">Glistening ink-cap mushroom</name>
    <name type="synonym">Coprinus micaceus</name>
    <dbReference type="NCBI Taxonomy" id="71717"/>
    <lineage>
        <taxon>Eukaryota</taxon>
        <taxon>Fungi</taxon>
        <taxon>Dikarya</taxon>
        <taxon>Basidiomycota</taxon>
        <taxon>Agaricomycotina</taxon>
        <taxon>Agaricomycetes</taxon>
        <taxon>Agaricomycetidae</taxon>
        <taxon>Agaricales</taxon>
        <taxon>Agaricineae</taxon>
        <taxon>Psathyrellaceae</taxon>
        <taxon>Coprinellus</taxon>
    </lineage>
</organism>
<dbReference type="InterPro" id="IPR016181">
    <property type="entry name" value="Acyl_CoA_acyltransferase"/>
</dbReference>
<dbReference type="SUPFAM" id="SSF55729">
    <property type="entry name" value="Acyl-CoA N-acyltransferases (Nat)"/>
    <property type="match status" value="1"/>
</dbReference>
<comment type="similarity">
    <text evidence="3">Belongs to the ustYa family.</text>
</comment>
<evidence type="ECO:0000256" key="2">
    <source>
        <dbReference type="ARBA" id="ARBA00023002"/>
    </source>
</evidence>
<evidence type="ECO:0000256" key="3">
    <source>
        <dbReference type="ARBA" id="ARBA00035112"/>
    </source>
</evidence>
<reference evidence="5 6" key="1">
    <citation type="journal article" date="2019" name="Nat. Ecol. Evol.">
        <title>Megaphylogeny resolves global patterns of mushroom evolution.</title>
        <authorList>
            <person name="Varga T."/>
            <person name="Krizsan K."/>
            <person name="Foldi C."/>
            <person name="Dima B."/>
            <person name="Sanchez-Garcia M."/>
            <person name="Sanchez-Ramirez S."/>
            <person name="Szollosi G.J."/>
            <person name="Szarkandi J.G."/>
            <person name="Papp V."/>
            <person name="Albert L."/>
            <person name="Andreopoulos W."/>
            <person name="Angelini C."/>
            <person name="Antonin V."/>
            <person name="Barry K.W."/>
            <person name="Bougher N.L."/>
            <person name="Buchanan P."/>
            <person name="Buyck B."/>
            <person name="Bense V."/>
            <person name="Catcheside P."/>
            <person name="Chovatia M."/>
            <person name="Cooper J."/>
            <person name="Damon W."/>
            <person name="Desjardin D."/>
            <person name="Finy P."/>
            <person name="Geml J."/>
            <person name="Haridas S."/>
            <person name="Hughes K."/>
            <person name="Justo A."/>
            <person name="Karasinski D."/>
            <person name="Kautmanova I."/>
            <person name="Kiss B."/>
            <person name="Kocsube S."/>
            <person name="Kotiranta H."/>
            <person name="LaButti K.M."/>
            <person name="Lechner B.E."/>
            <person name="Liimatainen K."/>
            <person name="Lipzen A."/>
            <person name="Lukacs Z."/>
            <person name="Mihaltcheva S."/>
            <person name="Morgado L.N."/>
            <person name="Niskanen T."/>
            <person name="Noordeloos M.E."/>
            <person name="Ohm R.A."/>
            <person name="Ortiz-Santana B."/>
            <person name="Ovrebo C."/>
            <person name="Racz N."/>
            <person name="Riley R."/>
            <person name="Savchenko A."/>
            <person name="Shiryaev A."/>
            <person name="Soop K."/>
            <person name="Spirin V."/>
            <person name="Szebenyi C."/>
            <person name="Tomsovsky M."/>
            <person name="Tulloss R.E."/>
            <person name="Uehling J."/>
            <person name="Grigoriev I.V."/>
            <person name="Vagvolgyi C."/>
            <person name="Papp T."/>
            <person name="Martin F.M."/>
            <person name="Miettinen O."/>
            <person name="Hibbett D.S."/>
            <person name="Nagy L.G."/>
        </authorList>
    </citation>
    <scope>NUCLEOTIDE SEQUENCE [LARGE SCALE GENOMIC DNA]</scope>
    <source>
        <strain evidence="5 6">FP101781</strain>
    </source>
</reference>
<dbReference type="STRING" id="71717.A0A4Y7TDU2"/>
<keyword evidence="2" id="KW-0560">Oxidoreductase</keyword>
<sequence>MVSIQPLNDPTDAQIEQMVQMLVRAHTGLILVDMLTDSDISIQETWHRLGVRATALEGRIWVVFEPSDTGKEAGSQEIGGVEPEIVSAIFGFGPGAMPLASEAQKALGLVEYLNSLSPEGRKWQKEVYHATAGKLVEESVGKQKVVDSWVPIMIATDPAHQRRGYASALIRELQGTATGDGADVFLATFSDELELFYRSFGFDTKASAEITSPLGSWTHRVMLWDHESGDRLVRNRWRNEWMWSPSEDRQEVLPGLFGEASLVLNHSAMSVSDKVQWVKETAGGYVRLGEKHTPFGVSFYHHLHCWNRIRLDYLLHSRAPGRWNETRLQHIREPQMIRGPGQNIEDHIDHDDHCFQYMALALLCRADFTMLPFSDEASTADAAESQLHRCRDWTQVRDVIRKNWSQWKNEPYTDVKIVT</sequence>
<accession>A0A4Y7TDU2</accession>
<name>A0A4Y7TDU2_COPMI</name>
<evidence type="ECO:0000259" key="4">
    <source>
        <dbReference type="Pfam" id="PF13508"/>
    </source>
</evidence>
<evidence type="ECO:0000313" key="5">
    <source>
        <dbReference type="EMBL" id="TEB31732.1"/>
    </source>
</evidence>
<dbReference type="Proteomes" id="UP000298030">
    <property type="component" value="Unassembled WGS sequence"/>
</dbReference>
<dbReference type="PANTHER" id="PTHR33365">
    <property type="entry name" value="YALI0B05434P"/>
    <property type="match status" value="1"/>
</dbReference>
<feature type="domain" description="N-acetyltransferase" evidence="4">
    <location>
        <begin position="150"/>
        <end position="202"/>
    </location>
</feature>
<dbReference type="OrthoDB" id="61113at2759"/>
<dbReference type="CDD" id="cd04301">
    <property type="entry name" value="NAT_SF"/>
    <property type="match status" value="1"/>
</dbReference>
<dbReference type="GO" id="GO:0016491">
    <property type="term" value="F:oxidoreductase activity"/>
    <property type="evidence" value="ECO:0007669"/>
    <property type="project" value="UniProtKB-KW"/>
</dbReference>
<dbReference type="EMBL" id="QPFP01000018">
    <property type="protein sequence ID" value="TEB31732.1"/>
    <property type="molecule type" value="Genomic_DNA"/>
</dbReference>
<comment type="pathway">
    <text evidence="1">Mycotoxin biosynthesis.</text>
</comment>
<dbReference type="Pfam" id="PF11807">
    <property type="entry name" value="UstYa"/>
    <property type="match status" value="1"/>
</dbReference>
<keyword evidence="6" id="KW-1185">Reference proteome</keyword>
<dbReference type="InterPro" id="IPR000182">
    <property type="entry name" value="GNAT_dom"/>
</dbReference>
<gene>
    <name evidence="5" type="ORF">FA13DRAFT_1791474</name>
</gene>
<dbReference type="Gene3D" id="3.40.630.30">
    <property type="match status" value="1"/>
</dbReference>